<evidence type="ECO:0000313" key="2">
    <source>
        <dbReference type="EMBL" id="MBM7573162.1"/>
    </source>
</evidence>
<protein>
    <submittedName>
        <fullName evidence="2">Spore cortex biosynthesis protein YabQ</fullName>
    </submittedName>
</protein>
<feature type="transmembrane region" description="Helical" evidence="1">
    <location>
        <begin position="39"/>
        <end position="62"/>
    </location>
</feature>
<gene>
    <name evidence="2" type="ORF">JOC48_003711</name>
</gene>
<keyword evidence="1" id="KW-0472">Membrane</keyword>
<dbReference type="EMBL" id="JAFBDR010000027">
    <property type="protein sequence ID" value="MBM7573162.1"/>
    <property type="molecule type" value="Genomic_DNA"/>
</dbReference>
<dbReference type="Proteomes" id="UP001296943">
    <property type="component" value="Unassembled WGS sequence"/>
</dbReference>
<proteinExistence type="predicted"/>
<dbReference type="RefSeq" id="WP_204501828.1">
    <property type="nucleotide sequence ID" value="NZ_JAFBDR010000027.1"/>
</dbReference>
<evidence type="ECO:0000313" key="3">
    <source>
        <dbReference type="Proteomes" id="UP001296943"/>
    </source>
</evidence>
<accession>A0ABS2N4V4</accession>
<keyword evidence="1" id="KW-0812">Transmembrane</keyword>
<dbReference type="NCBIfam" id="TIGR02893">
    <property type="entry name" value="spore_yabQ"/>
    <property type="match status" value="1"/>
</dbReference>
<comment type="caution">
    <text evidence="2">The sequence shown here is derived from an EMBL/GenBank/DDBJ whole genome shotgun (WGS) entry which is preliminary data.</text>
</comment>
<keyword evidence="1" id="KW-1133">Transmembrane helix</keyword>
<sequence>MTLTTQFLTIISMIAGGIYLGAAVGTFRRFSRIWKKRLVFSFSIEICFWLLQTLILFYILYLVNQGELRFYILLAILCGFAMYKSLLERVYLLFLEKVISAVISIYRFFYRLVQAVIVKPILGLIRLTIALLLWIWGIVLWIGWLAIKIIWYPFSLIFRLIWRLMPQNAKKYFTHLAGFYSKIKNKINKWWKFLREKRG</sequence>
<feature type="transmembrane region" description="Helical" evidence="1">
    <location>
        <begin position="6"/>
        <end position="27"/>
    </location>
</feature>
<name>A0ABS2N4V4_9BACI</name>
<feature type="transmembrane region" description="Helical" evidence="1">
    <location>
        <begin position="68"/>
        <end position="87"/>
    </location>
</feature>
<dbReference type="InterPro" id="IPR019074">
    <property type="entry name" value="YabQ"/>
</dbReference>
<keyword evidence="3" id="KW-1185">Reference proteome</keyword>
<organism evidence="2 3">
    <name type="scientific">Aquibacillus albus</name>
    <dbReference type="NCBI Taxonomy" id="1168171"/>
    <lineage>
        <taxon>Bacteria</taxon>
        <taxon>Bacillati</taxon>
        <taxon>Bacillota</taxon>
        <taxon>Bacilli</taxon>
        <taxon>Bacillales</taxon>
        <taxon>Bacillaceae</taxon>
        <taxon>Aquibacillus</taxon>
    </lineage>
</organism>
<dbReference type="Pfam" id="PF09578">
    <property type="entry name" value="Spore_YabQ"/>
    <property type="match status" value="1"/>
</dbReference>
<evidence type="ECO:0000256" key="1">
    <source>
        <dbReference type="SAM" id="Phobius"/>
    </source>
</evidence>
<feature type="transmembrane region" description="Helical" evidence="1">
    <location>
        <begin position="108"/>
        <end position="135"/>
    </location>
</feature>
<feature type="transmembrane region" description="Helical" evidence="1">
    <location>
        <begin position="141"/>
        <end position="162"/>
    </location>
</feature>
<reference evidence="2 3" key="1">
    <citation type="submission" date="2021-01" db="EMBL/GenBank/DDBJ databases">
        <title>Genomic Encyclopedia of Type Strains, Phase IV (KMG-IV): sequencing the most valuable type-strain genomes for metagenomic binning, comparative biology and taxonomic classification.</title>
        <authorList>
            <person name="Goeker M."/>
        </authorList>
    </citation>
    <scope>NUCLEOTIDE SEQUENCE [LARGE SCALE GENOMIC DNA]</scope>
    <source>
        <strain evidence="2 3">DSM 23711</strain>
    </source>
</reference>